<evidence type="ECO:0000313" key="2">
    <source>
        <dbReference type="EMBL" id="KAF4408474.1"/>
    </source>
</evidence>
<gene>
    <name evidence="2" type="ORF">GCU69_13625</name>
</gene>
<dbReference type="Proteomes" id="UP000621266">
    <property type="component" value="Unassembled WGS sequence"/>
</dbReference>
<feature type="compositionally biased region" description="Low complexity" evidence="1">
    <location>
        <begin position="59"/>
        <end position="77"/>
    </location>
</feature>
<feature type="region of interest" description="Disordered" evidence="1">
    <location>
        <begin position="59"/>
        <end position="100"/>
    </location>
</feature>
<keyword evidence="3" id="KW-1185">Reference proteome</keyword>
<evidence type="ECO:0008006" key="4">
    <source>
        <dbReference type="Google" id="ProtNLM"/>
    </source>
</evidence>
<name>A0ABQ7FHJ5_9ACTN</name>
<comment type="caution">
    <text evidence="2">The sequence shown here is derived from an EMBL/GenBank/DDBJ whole genome shotgun (WGS) entry which is preliminary data.</text>
</comment>
<feature type="compositionally biased region" description="Polar residues" evidence="1">
    <location>
        <begin position="88"/>
        <end position="98"/>
    </location>
</feature>
<evidence type="ECO:0000256" key="1">
    <source>
        <dbReference type="SAM" id="MobiDB-lite"/>
    </source>
</evidence>
<proteinExistence type="predicted"/>
<sequence length="227" mass="24022">METIVVRVRRSLFAVPRDERGVETESRRGEHARRHRAWLRRARGPLSLVVLAALVTACGSASSPDTPSSPTRSTAPPSSSPAPVPDAGTSSEPPATSELTRDAQDAFKAAKAEHPGADLDQCTLTTPLDDTACGKAITAADQVASDTARRLREREPEHADLLYGAVLSAAAGFRDTLGPLRDTIPCYGLSDEPQPPPPLHAEAESICAEGADIAKTAWGIFLSQVEP</sequence>
<dbReference type="RefSeq" id="WP_156206187.1">
    <property type="nucleotide sequence ID" value="NZ_WHPN01000271.1"/>
</dbReference>
<dbReference type="EMBL" id="WHPN01000271">
    <property type="protein sequence ID" value="KAF4408474.1"/>
    <property type="molecule type" value="Genomic_DNA"/>
</dbReference>
<accession>A0ABQ7FHJ5</accession>
<protein>
    <recommendedName>
        <fullName evidence="4">DUF732 domain-containing protein</fullName>
    </recommendedName>
</protein>
<evidence type="ECO:0000313" key="3">
    <source>
        <dbReference type="Proteomes" id="UP000621266"/>
    </source>
</evidence>
<reference evidence="2 3" key="1">
    <citation type="submission" date="2019-10" db="EMBL/GenBank/DDBJ databases">
        <title>Streptomyces tenebrisbrunneis sp.nov., an endogenous actinomycete isolated from of Lycium ruthenicum.</title>
        <authorList>
            <person name="Ma L."/>
        </authorList>
    </citation>
    <scope>NUCLEOTIDE SEQUENCE [LARGE SCALE GENOMIC DNA]</scope>
    <source>
        <strain evidence="2 3">TRM 66187</strain>
    </source>
</reference>
<organism evidence="2 3">
    <name type="scientific">Streptomyces lycii</name>
    <dbReference type="NCBI Taxonomy" id="2654337"/>
    <lineage>
        <taxon>Bacteria</taxon>
        <taxon>Bacillati</taxon>
        <taxon>Actinomycetota</taxon>
        <taxon>Actinomycetes</taxon>
        <taxon>Kitasatosporales</taxon>
        <taxon>Streptomycetaceae</taxon>
        <taxon>Streptomyces</taxon>
    </lineage>
</organism>